<dbReference type="PANTHER" id="PTHR43162">
    <property type="match status" value="1"/>
</dbReference>
<dbReference type="Pfam" id="PF13460">
    <property type="entry name" value="NAD_binding_10"/>
    <property type="match status" value="1"/>
</dbReference>
<gene>
    <name evidence="3" type="ORF">EDD38_2256</name>
    <name evidence="2" type="ORF">EDD39_1764</name>
</gene>
<proteinExistence type="predicted"/>
<dbReference type="AlphaFoldDB" id="A0A3N4RS84"/>
<dbReference type="Proteomes" id="UP000267408">
    <property type="component" value="Unassembled WGS sequence"/>
</dbReference>
<comment type="caution">
    <text evidence="3">The sequence shown here is derived from an EMBL/GenBank/DDBJ whole genome shotgun (WGS) entry which is preliminary data.</text>
</comment>
<evidence type="ECO:0000313" key="3">
    <source>
        <dbReference type="EMBL" id="RPE33949.1"/>
    </source>
</evidence>
<dbReference type="Proteomes" id="UP000266906">
    <property type="component" value="Unassembled WGS sequence"/>
</dbReference>
<dbReference type="InterPro" id="IPR036291">
    <property type="entry name" value="NAD(P)-bd_dom_sf"/>
</dbReference>
<feature type="domain" description="NAD(P)-binding" evidence="1">
    <location>
        <begin position="6"/>
        <end position="179"/>
    </location>
</feature>
<name>A0A3N4RS84_9ACTN</name>
<dbReference type="PANTHER" id="PTHR43162:SF1">
    <property type="entry name" value="PRESTALK A DIFFERENTIATION PROTEIN A"/>
    <property type="match status" value="1"/>
</dbReference>
<evidence type="ECO:0000313" key="2">
    <source>
        <dbReference type="EMBL" id="ROR43598.1"/>
    </source>
</evidence>
<dbReference type="InterPro" id="IPR016040">
    <property type="entry name" value="NAD(P)-bd_dom"/>
</dbReference>
<organism evidence="3 4">
    <name type="scientific">Kitasatospora cineracea</name>
    <dbReference type="NCBI Taxonomy" id="88074"/>
    <lineage>
        <taxon>Bacteria</taxon>
        <taxon>Bacillati</taxon>
        <taxon>Actinomycetota</taxon>
        <taxon>Actinomycetes</taxon>
        <taxon>Kitasatosporales</taxon>
        <taxon>Streptomycetaceae</taxon>
        <taxon>Kitasatospora</taxon>
    </lineage>
</organism>
<evidence type="ECO:0000259" key="1">
    <source>
        <dbReference type="Pfam" id="PF13460"/>
    </source>
</evidence>
<accession>A0A3N4RS84</accession>
<dbReference type="Gene3D" id="3.90.25.10">
    <property type="entry name" value="UDP-galactose 4-epimerase, domain 1"/>
    <property type="match status" value="1"/>
</dbReference>
<dbReference type="OrthoDB" id="116343at2"/>
<keyword evidence="4" id="KW-1185">Reference proteome</keyword>
<protein>
    <submittedName>
        <fullName evidence="3">Uncharacterized protein YbjT (DUF2867 family)</fullName>
    </submittedName>
</protein>
<evidence type="ECO:0000313" key="5">
    <source>
        <dbReference type="Proteomes" id="UP000267408"/>
    </source>
</evidence>
<evidence type="ECO:0000313" key="4">
    <source>
        <dbReference type="Proteomes" id="UP000266906"/>
    </source>
</evidence>
<reference evidence="4 5" key="1">
    <citation type="submission" date="2018-11" db="EMBL/GenBank/DDBJ databases">
        <title>Sequencing the genomes of 1000 actinobacteria strains.</title>
        <authorList>
            <person name="Klenk H.-P."/>
        </authorList>
    </citation>
    <scope>NUCLEOTIDE SEQUENCE [LARGE SCALE GENOMIC DNA]</scope>
    <source>
        <strain evidence="2 5">DSM 44780</strain>
        <strain evidence="3 4">DSM 44781</strain>
    </source>
</reference>
<dbReference type="Gene3D" id="3.40.50.720">
    <property type="entry name" value="NAD(P)-binding Rossmann-like Domain"/>
    <property type="match status" value="1"/>
</dbReference>
<dbReference type="InterPro" id="IPR051604">
    <property type="entry name" value="Ergot_Alk_Oxidoreductase"/>
</dbReference>
<dbReference type="EMBL" id="RJVJ01000001">
    <property type="protein sequence ID" value="ROR43598.1"/>
    <property type="molecule type" value="Genomic_DNA"/>
</dbReference>
<dbReference type="SUPFAM" id="SSF51735">
    <property type="entry name" value="NAD(P)-binding Rossmann-fold domains"/>
    <property type="match status" value="1"/>
</dbReference>
<dbReference type="EMBL" id="RKQG01000001">
    <property type="protein sequence ID" value="RPE33949.1"/>
    <property type="molecule type" value="Genomic_DNA"/>
</dbReference>
<accession>A0A8G1UGL3</accession>
<dbReference type="RefSeq" id="WP_123554547.1">
    <property type="nucleotide sequence ID" value="NZ_JBEXVB010000049.1"/>
</dbReference>
<sequence length="281" mass="29302">MIVVTGATGNVGRPLVSLLVAAGEQVTAVSRQVPDGGFPEGVAHLAADLADFSSLLPALEGADALFLLLAGDLNGPGAPAAELLEQVKAAGVERVVMLSSQINGTRPEAASHFRLREFEAALRNSGLAYTVLQAGGFASNTYAWAEGVRGQRTVHAPFADVALPVVDPADLAAVAAVALREDGHREQVYVLTGPEAITPRQQAAVLGEVVGAEVAFVELTREQARAHLARFVPAEVLDGTLDILGSPLPAEQRVSPDVERVLGRPARSYADWARAAAPAFR</sequence>